<evidence type="ECO:0000256" key="2">
    <source>
        <dbReference type="ARBA" id="ARBA00022475"/>
    </source>
</evidence>
<keyword evidence="4" id="KW-0653">Protein transport</keyword>
<keyword evidence="1" id="KW-0813">Transport</keyword>
<dbReference type="EMBL" id="SSFO01000041">
    <property type="protein sequence ID" value="TXI35220.1"/>
    <property type="molecule type" value="Genomic_DNA"/>
</dbReference>
<keyword evidence="2" id="KW-1003">Cell membrane</keyword>
<feature type="domain" description="Protein translocase subunit SecDF P1" evidence="9">
    <location>
        <begin position="232"/>
        <end position="262"/>
    </location>
</feature>
<evidence type="ECO:0000256" key="4">
    <source>
        <dbReference type="ARBA" id="ARBA00022927"/>
    </source>
</evidence>
<evidence type="ECO:0000256" key="1">
    <source>
        <dbReference type="ARBA" id="ARBA00022448"/>
    </source>
</evidence>
<evidence type="ECO:0000259" key="9">
    <source>
        <dbReference type="Pfam" id="PF21760"/>
    </source>
</evidence>
<dbReference type="InterPro" id="IPR022646">
    <property type="entry name" value="SecD/SecF_CS"/>
</dbReference>
<feature type="non-terminal residue" evidence="10">
    <location>
        <position position="262"/>
    </location>
</feature>
<organism evidence="10 11">
    <name type="scientific">Aquipseudomonas alcaligenes</name>
    <name type="common">Pseudomonas alcaligenes</name>
    <dbReference type="NCBI Taxonomy" id="43263"/>
    <lineage>
        <taxon>Bacteria</taxon>
        <taxon>Pseudomonadati</taxon>
        <taxon>Pseudomonadota</taxon>
        <taxon>Gammaproteobacteria</taxon>
        <taxon>Pseudomonadales</taxon>
        <taxon>Pseudomonadaceae</taxon>
        <taxon>Aquipseudomonas</taxon>
    </lineage>
</organism>
<keyword evidence="7" id="KW-0472">Membrane</keyword>
<protein>
    <submittedName>
        <fullName evidence="10">Protein translocase subunit SecD</fullName>
    </submittedName>
</protein>
<evidence type="ECO:0000259" key="8">
    <source>
        <dbReference type="Pfam" id="PF13721"/>
    </source>
</evidence>
<dbReference type="PANTHER" id="PTHR30081">
    <property type="entry name" value="PROTEIN-EXPORT MEMBRANE PROTEIN SEC"/>
    <property type="match status" value="1"/>
</dbReference>
<dbReference type="GO" id="GO:0005886">
    <property type="term" value="C:plasma membrane"/>
    <property type="evidence" value="ECO:0007669"/>
    <property type="project" value="TreeGrafter"/>
</dbReference>
<dbReference type="GO" id="GO:0015031">
    <property type="term" value="P:protein transport"/>
    <property type="evidence" value="ECO:0007669"/>
    <property type="project" value="UniProtKB-KW"/>
</dbReference>
<dbReference type="Pfam" id="PF21760">
    <property type="entry name" value="SecD_1st"/>
    <property type="match status" value="1"/>
</dbReference>
<reference evidence="10 11" key="1">
    <citation type="submission" date="2018-09" db="EMBL/GenBank/DDBJ databases">
        <title>Metagenome Assembled Genomes from an Advanced Water Purification Facility.</title>
        <authorList>
            <person name="Stamps B.W."/>
            <person name="Spear J.R."/>
        </authorList>
    </citation>
    <scope>NUCLEOTIDE SEQUENCE [LARGE SCALE GENOMIC DNA]</scope>
    <source>
        <strain evidence="10">Bin_52_1</strain>
    </source>
</reference>
<keyword evidence="5" id="KW-1133">Transmembrane helix</keyword>
<comment type="caution">
    <text evidence="10">The sequence shown here is derived from an EMBL/GenBank/DDBJ whole genome shotgun (WGS) entry which is preliminary data.</text>
</comment>
<evidence type="ECO:0000256" key="3">
    <source>
        <dbReference type="ARBA" id="ARBA00022692"/>
    </source>
</evidence>
<evidence type="ECO:0000256" key="7">
    <source>
        <dbReference type="ARBA" id="ARBA00023136"/>
    </source>
</evidence>
<keyword evidence="3" id="KW-0812">Transmembrane</keyword>
<dbReference type="PANTHER" id="PTHR30081:SF1">
    <property type="entry name" value="PROTEIN TRANSLOCASE SUBUNIT SECD"/>
    <property type="match status" value="1"/>
</dbReference>
<dbReference type="Gene3D" id="3.30.70.3400">
    <property type="match status" value="1"/>
</dbReference>
<dbReference type="Proteomes" id="UP000321110">
    <property type="component" value="Unassembled WGS sequence"/>
</dbReference>
<proteinExistence type="predicted"/>
<sequence>MLNKFPLWKYLLILAVLAVGFIYSAPNLYPDDPAIQISGASTALEVGQADLERISQALKQAGIAVKSADLGKQGKGALVRLGKQDDQLPAKELVRKLLGDDYVVALNLAPTTPQWLRSLGAGPMKLGLDLSGGVHFLLEVDMDKAMDARMKVYESEIKSLLRKERVRYRSLPQQDGAVQLGFADGESLEQAQTIIRKNFNDFELTSSSRNEQQVLRIALTEAKRAEIREYSIKQNLTTVRNRVNELGVAEPLVQRQGANRIV</sequence>
<evidence type="ECO:0000313" key="10">
    <source>
        <dbReference type="EMBL" id="TXI35220.1"/>
    </source>
</evidence>
<name>A0A5C7WCY0_AQUAC</name>
<dbReference type="InterPro" id="IPR027398">
    <property type="entry name" value="SecD-TM"/>
</dbReference>
<dbReference type="InterPro" id="IPR048631">
    <property type="entry name" value="SecD_1st"/>
</dbReference>
<evidence type="ECO:0000256" key="5">
    <source>
        <dbReference type="ARBA" id="ARBA00022989"/>
    </source>
</evidence>
<dbReference type="AlphaFoldDB" id="A0A5C7WCY0"/>
<dbReference type="Gene3D" id="3.30.70.3220">
    <property type="match status" value="1"/>
</dbReference>
<dbReference type="Pfam" id="PF07549">
    <property type="entry name" value="Sec_GG"/>
    <property type="match status" value="1"/>
</dbReference>
<gene>
    <name evidence="10" type="primary">secD</name>
    <name evidence="10" type="ORF">E6Q69_02090</name>
</gene>
<evidence type="ECO:0000313" key="11">
    <source>
        <dbReference type="Proteomes" id="UP000321110"/>
    </source>
</evidence>
<dbReference type="InterPro" id="IPR022813">
    <property type="entry name" value="SecD/SecF_arch_bac"/>
</dbReference>
<keyword evidence="6" id="KW-0811">Translocation</keyword>
<accession>A0A5C7WCY0</accession>
<dbReference type="Pfam" id="PF13721">
    <property type="entry name" value="SecD-TM1"/>
    <property type="match status" value="1"/>
</dbReference>
<evidence type="ECO:0000256" key="6">
    <source>
        <dbReference type="ARBA" id="ARBA00023010"/>
    </source>
</evidence>
<feature type="domain" description="SecD export protein N-terminal TM" evidence="8">
    <location>
        <begin position="2"/>
        <end position="106"/>
    </location>
</feature>